<proteinExistence type="predicted"/>
<reference evidence="1" key="1">
    <citation type="submission" date="2024-01" db="EMBL/GenBank/DDBJ databases">
        <title>Sequencing the genomes of a sandfly, Sergentomyia squamirostris, and its two endosymbionts.</title>
        <authorList>
            <person name="Itokawa K."/>
            <person name="Sanjoba C."/>
        </authorList>
    </citation>
    <scope>NUCLEOTIDE SEQUENCE</scope>
    <source>
        <strain evidence="1">RiSSQ</strain>
    </source>
</reference>
<dbReference type="EMBL" id="AP029170">
    <property type="protein sequence ID" value="BFD45608.1"/>
    <property type="molecule type" value="Genomic_DNA"/>
</dbReference>
<dbReference type="AlphaFoldDB" id="A0AAT9G747"/>
<evidence type="ECO:0000313" key="1">
    <source>
        <dbReference type="EMBL" id="BFD45608.1"/>
    </source>
</evidence>
<organism evidence="1">
    <name type="scientific">Candidatus Tisiphia endosymbiont of Sergentomyia squamirostris</name>
    <dbReference type="NCBI Taxonomy" id="3113639"/>
    <lineage>
        <taxon>Bacteria</taxon>
        <taxon>Pseudomonadati</taxon>
        <taxon>Pseudomonadota</taxon>
        <taxon>Alphaproteobacteria</taxon>
        <taxon>Rickettsiales</taxon>
        <taxon>Rickettsiaceae</taxon>
        <taxon>Rickettsieae</taxon>
        <taxon>Candidatus Tisiphia</taxon>
    </lineage>
</organism>
<name>A0AAT9G747_9RICK</name>
<accession>A0AAT9G747</accession>
<gene>
    <name evidence="1" type="ORF">DMENIID0002_02540</name>
</gene>
<protein>
    <submittedName>
        <fullName evidence="1">Uncharacterized protein</fullName>
    </submittedName>
</protein>
<sequence>MKYKVGIASKKPRNVVAVKSNKITPLSIKNGINTKAVNTIVSASTVPKFFGSLSVRDWSCLLKNVLSSVYVTLLNITRNLGTTNSVINVKKILSNISLIAILKHIPSQNIKFQKLSLFSRDLIQFITSLKLSIPKSIISWFDILSKEIIKILVIIIFTFSQNTVFAQDLAGLISTVEKEHNIPCGLESYC</sequence>